<evidence type="ECO:0000259" key="1">
    <source>
        <dbReference type="PROSITE" id="PS50878"/>
    </source>
</evidence>
<keyword evidence="2" id="KW-0548">Nucleotidyltransferase</keyword>
<dbReference type="SUPFAM" id="SSF56672">
    <property type="entry name" value="DNA/RNA polymerases"/>
    <property type="match status" value="1"/>
</dbReference>
<name>A0ABS4HXP8_9BACL</name>
<dbReference type="InterPro" id="IPR002711">
    <property type="entry name" value="HNH"/>
</dbReference>
<comment type="caution">
    <text evidence="2">The sequence shown here is derived from an EMBL/GenBank/DDBJ whole genome shotgun (WGS) entry which is preliminary data.</text>
</comment>
<dbReference type="EMBL" id="JAGGKV010000006">
    <property type="protein sequence ID" value="MBP1963415.1"/>
    <property type="molecule type" value="Genomic_DNA"/>
</dbReference>
<protein>
    <submittedName>
        <fullName evidence="2">Group II intron reverse transcriptase/maturase</fullName>
    </submittedName>
</protein>
<dbReference type="SMART" id="SM00507">
    <property type="entry name" value="HNHc"/>
    <property type="match status" value="1"/>
</dbReference>
<dbReference type="InterPro" id="IPR030931">
    <property type="entry name" value="Group_II_RT_mat"/>
</dbReference>
<dbReference type="InterPro" id="IPR043502">
    <property type="entry name" value="DNA/RNA_pol_sf"/>
</dbReference>
<dbReference type="Pfam" id="PF01844">
    <property type="entry name" value="HNH"/>
    <property type="match status" value="1"/>
</dbReference>
<evidence type="ECO:0000313" key="2">
    <source>
        <dbReference type="EMBL" id="MBP1963415.1"/>
    </source>
</evidence>
<keyword evidence="3" id="KW-1185">Reference proteome</keyword>
<dbReference type="RefSeq" id="WP_167060399.1">
    <property type="nucleotide sequence ID" value="NZ_JAAOZR010000024.1"/>
</dbReference>
<proteinExistence type="predicted"/>
<dbReference type="Pfam" id="PF00078">
    <property type="entry name" value="RVT_1"/>
    <property type="match status" value="1"/>
</dbReference>
<dbReference type="InterPro" id="IPR051083">
    <property type="entry name" value="GrpII_Intron_Splice-Mob/Def"/>
</dbReference>
<dbReference type="NCBIfam" id="TIGR04416">
    <property type="entry name" value="group_II_RT_mat"/>
    <property type="match status" value="1"/>
</dbReference>
<accession>A0ABS4HXP8</accession>
<dbReference type="PROSITE" id="PS50878">
    <property type="entry name" value="RT_POL"/>
    <property type="match status" value="1"/>
</dbReference>
<evidence type="ECO:0000313" key="3">
    <source>
        <dbReference type="Proteomes" id="UP001519344"/>
    </source>
</evidence>
<dbReference type="GO" id="GO:0003964">
    <property type="term" value="F:RNA-directed DNA polymerase activity"/>
    <property type="evidence" value="ECO:0007669"/>
    <property type="project" value="UniProtKB-KW"/>
</dbReference>
<dbReference type="Gene3D" id="1.10.30.50">
    <property type="match status" value="1"/>
</dbReference>
<organism evidence="2 3">
    <name type="scientific">Paenibacillus aceris</name>
    <dbReference type="NCBI Taxonomy" id="869555"/>
    <lineage>
        <taxon>Bacteria</taxon>
        <taxon>Bacillati</taxon>
        <taxon>Bacillota</taxon>
        <taxon>Bacilli</taxon>
        <taxon>Bacillales</taxon>
        <taxon>Paenibacillaceae</taxon>
        <taxon>Paenibacillus</taxon>
    </lineage>
</organism>
<reference evidence="2 3" key="1">
    <citation type="submission" date="2021-03" db="EMBL/GenBank/DDBJ databases">
        <title>Genomic Encyclopedia of Type Strains, Phase IV (KMG-IV): sequencing the most valuable type-strain genomes for metagenomic binning, comparative biology and taxonomic classification.</title>
        <authorList>
            <person name="Goeker M."/>
        </authorList>
    </citation>
    <scope>NUCLEOTIDE SEQUENCE [LARGE SCALE GENOMIC DNA]</scope>
    <source>
        <strain evidence="2 3">DSM 24950</strain>
    </source>
</reference>
<dbReference type="PANTHER" id="PTHR34047:SF8">
    <property type="entry name" value="PROTEIN YKFC"/>
    <property type="match status" value="1"/>
</dbReference>
<sequence length="621" mass="72987">MAQKFDYLRTESELRSWQDEVYAISKKKFEDGERPIFKGLMEKVLSEPVILTAIHNIKANKGSKTPGSDGLTIRDAFLRKRYDEVVNTIRTSLSNYKPEPVRRVWIPKPGKKELRPLGIPTIADRVIQECVRIVIEPILEAQFFKHSYGFRPMRDSSMALERITHLVKLTNYHWAIEGDISKFFDNVNHSILIKRLWHMGLRDRRLLMVIKAMLKAGVMNETKENPLGTPQGGIISPLLANVYLDSFDQWVGNQWECKPTSYNYSLQNKKIRALKKTNLRPAYLIRYADDWVILTNTKKNAEEWKRNITDYLKVKLRLELSEEKTLITNIKKKYVRFLGYEYKLVKTPNSNDYVKRTMPNRVKLESKVKSTLYEIKRLRKLTKIEDVIHGINLINSKIRGLINYYEHTTLVNVVLRKYSQILGYAGINSLKRFKAKWEPANKVYNLSSIHSKYRTRLATIKYMDTLIGITCIRFCSWNKVYPKIPEETPYSERGRELFQWRTGKKPLQVRADELLSIQLSELISRGMTRIKYNFEYFMNRAYAFNRDKGRCKICGTDIGDDLETHHIDPKLSIDLVNKVQNLASTHKSCHKLIHDKEDHSHLNRRTWKKILFYREKLNCSL</sequence>
<keyword evidence="2" id="KW-0808">Transferase</keyword>
<feature type="domain" description="Reverse transcriptase" evidence="1">
    <location>
        <begin position="87"/>
        <end position="342"/>
    </location>
</feature>
<dbReference type="PANTHER" id="PTHR34047">
    <property type="entry name" value="NUCLEAR INTRON MATURASE 1, MITOCHONDRIAL-RELATED"/>
    <property type="match status" value="1"/>
</dbReference>
<dbReference type="CDD" id="cd00085">
    <property type="entry name" value="HNHc"/>
    <property type="match status" value="1"/>
</dbReference>
<dbReference type="InterPro" id="IPR003615">
    <property type="entry name" value="HNH_nuc"/>
</dbReference>
<dbReference type="CDD" id="cd01651">
    <property type="entry name" value="RT_G2_intron"/>
    <property type="match status" value="1"/>
</dbReference>
<gene>
    <name evidence="2" type="ORF">J2Z65_002634</name>
</gene>
<dbReference type="InterPro" id="IPR000477">
    <property type="entry name" value="RT_dom"/>
</dbReference>
<keyword evidence="2" id="KW-0695">RNA-directed DNA polymerase</keyword>
<dbReference type="Proteomes" id="UP001519344">
    <property type="component" value="Unassembled WGS sequence"/>
</dbReference>